<dbReference type="EMBL" id="CP085044">
    <property type="protein sequence ID" value="UZF17537.1"/>
    <property type="molecule type" value="Genomic_DNA"/>
</dbReference>
<evidence type="ECO:0000313" key="3">
    <source>
        <dbReference type="EMBL" id="UZF17537.1"/>
    </source>
</evidence>
<organism evidence="2">
    <name type="scientific">Ralstonia solanacearum</name>
    <name type="common">Pseudomonas solanacearum</name>
    <dbReference type="NCBI Taxonomy" id="305"/>
    <lineage>
        <taxon>Bacteria</taxon>
        <taxon>Pseudomonadati</taxon>
        <taxon>Pseudomonadota</taxon>
        <taxon>Betaproteobacteria</taxon>
        <taxon>Burkholderiales</taxon>
        <taxon>Burkholderiaceae</taxon>
        <taxon>Ralstonia</taxon>
        <taxon>Ralstonia solanacearum species complex</taxon>
    </lineage>
</organism>
<protein>
    <submittedName>
        <fullName evidence="3">MFS transporter</fullName>
    </submittedName>
    <submittedName>
        <fullName evidence="2">Putative transmembrane protein</fullName>
    </submittedName>
</protein>
<keyword evidence="1" id="KW-1133">Transmembrane helix</keyword>
<keyword evidence="1 2" id="KW-0812">Transmembrane</keyword>
<evidence type="ECO:0000256" key="1">
    <source>
        <dbReference type="SAM" id="Phobius"/>
    </source>
</evidence>
<reference evidence="3" key="2">
    <citation type="submission" date="2021-10" db="EMBL/GenBank/DDBJ databases">
        <title>Complete genome sequences of five Ralstonia solancearum strains isolated from sunflower.</title>
        <authorList>
            <person name="She X."/>
            <person name="He Z."/>
        </authorList>
    </citation>
    <scope>NUCLEOTIDE SEQUENCE</scope>
    <source>
        <strain evidence="3">RS638</strain>
        <plasmid evidence="3">p1</plasmid>
    </source>
</reference>
<evidence type="ECO:0000313" key="2">
    <source>
        <dbReference type="EMBL" id="CUV58062.1"/>
    </source>
</evidence>
<dbReference type="AlphaFoldDB" id="A0A0S4X270"/>
<keyword evidence="3" id="KW-0614">Plasmid</keyword>
<keyword evidence="1" id="KW-0472">Membrane</keyword>
<sequence length="372" mass="42916">MFGCEAEFCLHRNKHGQKGAIEFFSDINRYTSLELPYVAKGGRLAKPSLEWARTLFDHNEHFIELSNMGEEDRSVKFMLMALFFSALFLPVMGLFLALPGQEVFSADWMVSVLFGGGLFAFISTFIYLLWPAMGAPTFLTSLRARYRFNRTTRKVYVLRPKRYGGNVILDWDRVKAHTSWCAPREMEPDQIDDKFARQRRQETRGGPFGMRGLVLYWPPLDPNDAERKGEDVLWVGPKLAGEGLWQYIRTFMEEGMDKVPAPTEYEWLRKGFHSPSQHLEETEMSASRVLDRVGGRGENSTQTKMTFLMTFLWAPLHSLAERLCTWPTFPEEWNSDCGQKRREDGIGPEEPLRWKPSLETIVAEQGKCRVSD</sequence>
<dbReference type="EMBL" id="LN899820">
    <property type="protein sequence ID" value="CUV58062.1"/>
    <property type="molecule type" value="Genomic_DNA"/>
</dbReference>
<gene>
    <name evidence="3" type="ORF">LH706_18450</name>
    <name evidence="2" type="ORF">RUN215_v1_1700002</name>
</gene>
<feature type="transmembrane region" description="Helical" evidence="1">
    <location>
        <begin position="77"/>
        <end position="96"/>
    </location>
</feature>
<geneLocation type="plasmid" evidence="3">
    <name>p1</name>
</geneLocation>
<accession>A0A0S4X270</accession>
<feature type="transmembrane region" description="Helical" evidence="1">
    <location>
        <begin position="108"/>
        <end position="130"/>
    </location>
</feature>
<proteinExistence type="predicted"/>
<name>A0A0S4X270_RALSL</name>
<reference evidence="2" key="1">
    <citation type="submission" date="2015-10" db="EMBL/GenBank/DDBJ databases">
        <authorList>
            <person name="Gilbert D.G."/>
        </authorList>
    </citation>
    <scope>NUCLEOTIDE SEQUENCE</scope>
    <source>
        <strain evidence="2">Phyl III-seqv23</strain>
    </source>
</reference>